<dbReference type="SUPFAM" id="SSF81301">
    <property type="entry name" value="Nucleotidyltransferase"/>
    <property type="match status" value="1"/>
</dbReference>
<dbReference type="PANTHER" id="PTHR41773">
    <property type="entry name" value="GTP PYROPHOSPHATASE-RELATED"/>
    <property type="match status" value="1"/>
</dbReference>
<feature type="domain" description="RelA/SpoT" evidence="2">
    <location>
        <begin position="43"/>
        <end position="167"/>
    </location>
</feature>
<name>A0ABW1ZS38_9DEIO</name>
<dbReference type="PANTHER" id="PTHR41773:SF1">
    <property type="entry name" value="RELA_SPOT DOMAIN-CONTAINING PROTEIN"/>
    <property type="match status" value="1"/>
</dbReference>
<dbReference type="Gene3D" id="3.30.460.10">
    <property type="entry name" value="Beta Polymerase, domain 2"/>
    <property type="match status" value="1"/>
</dbReference>
<dbReference type="SMART" id="SM00954">
    <property type="entry name" value="RelA_SpoT"/>
    <property type="match status" value="1"/>
</dbReference>
<comment type="caution">
    <text evidence="3">The sequence shown here is derived from an EMBL/GenBank/DDBJ whole genome shotgun (WGS) entry which is preliminary data.</text>
</comment>
<accession>A0ABW1ZS38</accession>
<evidence type="ECO:0000256" key="1">
    <source>
        <dbReference type="SAM" id="MobiDB-lite"/>
    </source>
</evidence>
<dbReference type="Pfam" id="PF04607">
    <property type="entry name" value="RelA_SpoT"/>
    <property type="match status" value="1"/>
</dbReference>
<sequence>MSEGLLAAYEAQLPAFEGLREAAVAHTARLIAEAGLNIHHVTGRVKKRPSLEDKLRRKPGRYASLSDVTDLVAVRVITYFESDVGLVSRLLEEHHTLDWDNSIDKSMMHDPDRFGYMGVHYVVEVTPQTPDLSAYAGSKFEVQIRSILQHAWAEIEHDLGYKNREAIPREVQRRFYRLAGLLEMADEEFMALHRLSRDYAETLPQRVQEAPDSVFIDAASMTHLLAAPPVRDLDAEVARSLNVPLLTGWNDPERPQRLAKLLHYVGVHSVGGLHKELRRWRAEVVRLASVLMPQLRVAWTPAGGARPGTSVVHYALLRACMNPALNPHEIVMLLDMRGVLSSEQLVQAVQGAYAQISAAQAPHKLQSGGSARADDEARAPAGLQAGLTDD</sequence>
<dbReference type="Proteomes" id="UP001596317">
    <property type="component" value="Unassembled WGS sequence"/>
</dbReference>
<feature type="region of interest" description="Disordered" evidence="1">
    <location>
        <begin position="364"/>
        <end position="390"/>
    </location>
</feature>
<protein>
    <submittedName>
        <fullName evidence="3">GTP pyrophosphokinase family protein</fullName>
    </submittedName>
</protein>
<keyword evidence="4" id="KW-1185">Reference proteome</keyword>
<dbReference type="Gene3D" id="1.10.287.860">
    <property type="entry name" value="Nucleotidyltransferase"/>
    <property type="match status" value="1"/>
</dbReference>
<evidence type="ECO:0000313" key="4">
    <source>
        <dbReference type="Proteomes" id="UP001596317"/>
    </source>
</evidence>
<organism evidence="3 4">
    <name type="scientific">Deinococcus multiflagellatus</name>
    <dbReference type="NCBI Taxonomy" id="1656887"/>
    <lineage>
        <taxon>Bacteria</taxon>
        <taxon>Thermotogati</taxon>
        <taxon>Deinococcota</taxon>
        <taxon>Deinococci</taxon>
        <taxon>Deinococcales</taxon>
        <taxon>Deinococcaceae</taxon>
        <taxon>Deinococcus</taxon>
    </lineage>
</organism>
<dbReference type="InterPro" id="IPR043519">
    <property type="entry name" value="NT_sf"/>
</dbReference>
<dbReference type="RefSeq" id="WP_224610255.1">
    <property type="nucleotide sequence ID" value="NZ_JAIQXV010000014.1"/>
</dbReference>
<reference evidence="4" key="1">
    <citation type="journal article" date="2019" name="Int. J. Syst. Evol. Microbiol.">
        <title>The Global Catalogue of Microorganisms (GCM) 10K type strain sequencing project: providing services to taxonomists for standard genome sequencing and annotation.</title>
        <authorList>
            <consortium name="The Broad Institute Genomics Platform"/>
            <consortium name="The Broad Institute Genome Sequencing Center for Infectious Disease"/>
            <person name="Wu L."/>
            <person name="Ma J."/>
        </authorList>
    </citation>
    <scope>NUCLEOTIDE SEQUENCE [LARGE SCALE GENOMIC DNA]</scope>
    <source>
        <strain evidence="4">CCUG 63830</strain>
    </source>
</reference>
<evidence type="ECO:0000259" key="2">
    <source>
        <dbReference type="SMART" id="SM00954"/>
    </source>
</evidence>
<evidence type="ECO:0000313" key="3">
    <source>
        <dbReference type="EMBL" id="MFC6662317.1"/>
    </source>
</evidence>
<dbReference type="EMBL" id="JBHSWB010000001">
    <property type="protein sequence ID" value="MFC6662317.1"/>
    <property type="molecule type" value="Genomic_DNA"/>
</dbReference>
<gene>
    <name evidence="3" type="ORF">ACFP90_19830</name>
</gene>
<proteinExistence type="predicted"/>
<dbReference type="CDD" id="cd05399">
    <property type="entry name" value="NT_Rel-Spo_like"/>
    <property type="match status" value="1"/>
</dbReference>
<dbReference type="InterPro" id="IPR007685">
    <property type="entry name" value="RelA_SpoT"/>
</dbReference>